<gene>
    <name evidence="3" type="ORF">PHJA_002171200</name>
</gene>
<proteinExistence type="predicted"/>
<feature type="compositionally biased region" description="Basic residues" evidence="1">
    <location>
        <begin position="132"/>
        <end position="147"/>
    </location>
</feature>
<dbReference type="EMBL" id="BMAC01000620">
    <property type="protein sequence ID" value="GFQ00272.1"/>
    <property type="molecule type" value="Genomic_DNA"/>
</dbReference>
<keyword evidence="2" id="KW-0812">Transmembrane</keyword>
<accession>A0A830D1N0</accession>
<keyword evidence="2" id="KW-1133">Transmembrane helix</keyword>
<keyword evidence="4" id="KW-1185">Reference proteome</keyword>
<sequence>MNSKENRARIFQIEELLLFLLITETNLEKYNQHPLGKIPRNIQLIEQFKENNPNIVPIEWDHDKMLQFYYDQVEFKEPKGPVQISSNATWIEKDFRFRVEERERPRKRELFLFFILGMAFYFWTGWQEKKSSTKKQGKSKKGSPGKGKKGDGKKGPPGKGREGGTRGY</sequence>
<feature type="region of interest" description="Disordered" evidence="1">
    <location>
        <begin position="128"/>
        <end position="168"/>
    </location>
</feature>
<comment type="caution">
    <text evidence="3">The sequence shown here is derived from an EMBL/GenBank/DDBJ whole genome shotgun (WGS) entry which is preliminary data.</text>
</comment>
<evidence type="ECO:0000256" key="1">
    <source>
        <dbReference type="SAM" id="MobiDB-lite"/>
    </source>
</evidence>
<evidence type="ECO:0000313" key="3">
    <source>
        <dbReference type="EMBL" id="GFQ00272.1"/>
    </source>
</evidence>
<keyword evidence="2" id="KW-0472">Membrane</keyword>
<feature type="transmembrane region" description="Helical" evidence="2">
    <location>
        <begin position="110"/>
        <end position="126"/>
    </location>
</feature>
<feature type="compositionally biased region" description="Basic and acidic residues" evidence="1">
    <location>
        <begin position="148"/>
        <end position="168"/>
    </location>
</feature>
<protein>
    <submittedName>
        <fullName evidence="3">Uncharacterized protein</fullName>
    </submittedName>
</protein>
<name>A0A830D1N0_9LAMI</name>
<reference evidence="3" key="1">
    <citation type="submission" date="2020-07" db="EMBL/GenBank/DDBJ databases">
        <title>Ethylene signaling mediates host invasion by parasitic plants.</title>
        <authorList>
            <person name="Yoshida S."/>
        </authorList>
    </citation>
    <scope>NUCLEOTIDE SEQUENCE</scope>
    <source>
        <strain evidence="3">Okayama</strain>
    </source>
</reference>
<evidence type="ECO:0000313" key="4">
    <source>
        <dbReference type="Proteomes" id="UP000653305"/>
    </source>
</evidence>
<dbReference type="AlphaFoldDB" id="A0A830D1N0"/>
<organism evidence="3 4">
    <name type="scientific">Phtheirospermum japonicum</name>
    <dbReference type="NCBI Taxonomy" id="374723"/>
    <lineage>
        <taxon>Eukaryota</taxon>
        <taxon>Viridiplantae</taxon>
        <taxon>Streptophyta</taxon>
        <taxon>Embryophyta</taxon>
        <taxon>Tracheophyta</taxon>
        <taxon>Spermatophyta</taxon>
        <taxon>Magnoliopsida</taxon>
        <taxon>eudicotyledons</taxon>
        <taxon>Gunneridae</taxon>
        <taxon>Pentapetalae</taxon>
        <taxon>asterids</taxon>
        <taxon>lamiids</taxon>
        <taxon>Lamiales</taxon>
        <taxon>Orobanchaceae</taxon>
        <taxon>Orobanchaceae incertae sedis</taxon>
        <taxon>Phtheirospermum</taxon>
    </lineage>
</organism>
<evidence type="ECO:0000256" key="2">
    <source>
        <dbReference type="SAM" id="Phobius"/>
    </source>
</evidence>
<dbReference type="Proteomes" id="UP000653305">
    <property type="component" value="Unassembled WGS sequence"/>
</dbReference>